<organism evidence="2 3">
    <name type="scientific">Pisum sativum</name>
    <name type="common">Garden pea</name>
    <name type="synonym">Lathyrus oleraceus</name>
    <dbReference type="NCBI Taxonomy" id="3888"/>
    <lineage>
        <taxon>Eukaryota</taxon>
        <taxon>Viridiplantae</taxon>
        <taxon>Streptophyta</taxon>
        <taxon>Embryophyta</taxon>
        <taxon>Tracheophyta</taxon>
        <taxon>Spermatophyta</taxon>
        <taxon>Magnoliopsida</taxon>
        <taxon>eudicotyledons</taxon>
        <taxon>Gunneridae</taxon>
        <taxon>Pentapetalae</taxon>
        <taxon>rosids</taxon>
        <taxon>fabids</taxon>
        <taxon>Fabales</taxon>
        <taxon>Fabaceae</taxon>
        <taxon>Papilionoideae</taxon>
        <taxon>50 kb inversion clade</taxon>
        <taxon>NPAAA clade</taxon>
        <taxon>Hologalegina</taxon>
        <taxon>IRL clade</taxon>
        <taxon>Fabeae</taxon>
        <taxon>Lathyrus</taxon>
    </lineage>
</organism>
<evidence type="ECO:0000256" key="1">
    <source>
        <dbReference type="SAM" id="MobiDB-lite"/>
    </source>
</evidence>
<dbReference type="EMBL" id="JAMSHJ010000005">
    <property type="protein sequence ID" value="KAI5412838.1"/>
    <property type="molecule type" value="Genomic_DNA"/>
</dbReference>
<protein>
    <submittedName>
        <fullName evidence="2">Uncharacterized protein</fullName>
    </submittedName>
</protein>
<dbReference type="Proteomes" id="UP001058974">
    <property type="component" value="Chromosome 5"/>
</dbReference>
<accession>A0A9D5AL30</accession>
<gene>
    <name evidence="2" type="ORF">KIW84_057459</name>
</gene>
<feature type="region of interest" description="Disordered" evidence="1">
    <location>
        <begin position="84"/>
        <end position="167"/>
    </location>
</feature>
<evidence type="ECO:0000313" key="3">
    <source>
        <dbReference type="Proteomes" id="UP001058974"/>
    </source>
</evidence>
<sequence length="167" mass="18747">MRRLLNPVYRGDPEPERTFRLLRRFQATGHLPGSLPSFLIFDLEEEPAQADIVMADNNIIGIANDRARNIKDYMMQAIGQYSSDANEDPHLHLSLRSGNEYEGSTSTSEESPKENLTTLDTLDKEVSQSTEDIIVLEPTDEPTTPDKSSLKTPVMTSNPEKQPMVMP</sequence>
<feature type="compositionally biased region" description="Polar residues" evidence="1">
    <location>
        <begin position="141"/>
        <end position="160"/>
    </location>
</feature>
<name>A0A9D5AL30_PEA</name>
<dbReference type="AlphaFoldDB" id="A0A9D5AL30"/>
<dbReference type="Gramene" id="Psat05G0745900-T1">
    <property type="protein sequence ID" value="KAI5412838.1"/>
    <property type="gene ID" value="KIW84_057459"/>
</dbReference>
<reference evidence="2 3" key="1">
    <citation type="journal article" date="2022" name="Nat. Genet.">
        <title>Improved pea reference genome and pan-genome highlight genomic features and evolutionary characteristics.</title>
        <authorList>
            <person name="Yang T."/>
            <person name="Liu R."/>
            <person name="Luo Y."/>
            <person name="Hu S."/>
            <person name="Wang D."/>
            <person name="Wang C."/>
            <person name="Pandey M.K."/>
            <person name="Ge S."/>
            <person name="Xu Q."/>
            <person name="Li N."/>
            <person name="Li G."/>
            <person name="Huang Y."/>
            <person name="Saxena R.K."/>
            <person name="Ji Y."/>
            <person name="Li M."/>
            <person name="Yan X."/>
            <person name="He Y."/>
            <person name="Liu Y."/>
            <person name="Wang X."/>
            <person name="Xiang C."/>
            <person name="Varshney R.K."/>
            <person name="Ding H."/>
            <person name="Gao S."/>
            <person name="Zong X."/>
        </authorList>
    </citation>
    <scope>NUCLEOTIDE SEQUENCE [LARGE SCALE GENOMIC DNA]</scope>
    <source>
        <strain evidence="2 3">cv. Zhongwan 6</strain>
    </source>
</reference>
<evidence type="ECO:0000313" key="2">
    <source>
        <dbReference type="EMBL" id="KAI5412838.1"/>
    </source>
</evidence>
<proteinExistence type="predicted"/>
<keyword evidence="3" id="KW-1185">Reference proteome</keyword>
<comment type="caution">
    <text evidence="2">The sequence shown here is derived from an EMBL/GenBank/DDBJ whole genome shotgun (WGS) entry which is preliminary data.</text>
</comment>
<feature type="compositionally biased region" description="Low complexity" evidence="1">
    <location>
        <begin position="97"/>
        <end position="109"/>
    </location>
</feature>